<dbReference type="PROSITE" id="PS51371">
    <property type="entry name" value="CBS"/>
    <property type="match status" value="2"/>
</dbReference>
<evidence type="ECO:0000256" key="6">
    <source>
        <dbReference type="ARBA" id="ARBA00022989"/>
    </source>
</evidence>
<gene>
    <name evidence="11" type="ORF">GCM10007414_33610</name>
</gene>
<dbReference type="InterPro" id="IPR006668">
    <property type="entry name" value="Mg_transptr_MgtE_intracell_dom"/>
</dbReference>
<protein>
    <recommendedName>
        <fullName evidence="9">Magnesium transporter MgtE</fullName>
    </recommendedName>
</protein>
<dbReference type="RefSeq" id="WP_188407548.1">
    <property type="nucleotide sequence ID" value="NZ_BMDY01000024.1"/>
</dbReference>
<comment type="subunit">
    <text evidence="9">Homodimer.</text>
</comment>
<reference evidence="12" key="1">
    <citation type="journal article" date="2019" name="Int. J. Syst. Evol. Microbiol.">
        <title>The Global Catalogue of Microorganisms (GCM) 10K type strain sequencing project: providing services to taxonomists for standard genome sequencing and annotation.</title>
        <authorList>
            <consortium name="The Broad Institute Genomics Platform"/>
            <consortium name="The Broad Institute Genome Sequencing Center for Infectious Disease"/>
            <person name="Wu L."/>
            <person name="Ma J."/>
        </authorList>
    </citation>
    <scope>NUCLEOTIDE SEQUENCE [LARGE SCALE GENOMIC DNA]</scope>
    <source>
        <strain evidence="12">CGMCC 1.10131</strain>
    </source>
</reference>
<dbReference type="InterPro" id="IPR038076">
    <property type="entry name" value="MgtE_N_sf"/>
</dbReference>
<feature type="transmembrane region" description="Helical" evidence="9">
    <location>
        <begin position="282"/>
        <end position="302"/>
    </location>
</feature>
<dbReference type="SUPFAM" id="SSF54631">
    <property type="entry name" value="CBS-domain pair"/>
    <property type="match status" value="1"/>
</dbReference>
<keyword evidence="6 9" id="KW-1133">Transmembrane helix</keyword>
<evidence type="ECO:0000256" key="7">
    <source>
        <dbReference type="ARBA" id="ARBA00023136"/>
    </source>
</evidence>
<keyword evidence="7 9" id="KW-0472">Membrane</keyword>
<comment type="similarity">
    <text evidence="2 9">Belongs to the SLC41A transporter family.</text>
</comment>
<dbReference type="NCBIfam" id="TIGR00400">
    <property type="entry name" value="mgtE"/>
    <property type="match status" value="1"/>
</dbReference>
<dbReference type="InterPro" id="IPR006669">
    <property type="entry name" value="MgtE_transporter"/>
</dbReference>
<feature type="transmembrane region" description="Helical" evidence="9">
    <location>
        <begin position="382"/>
        <end position="408"/>
    </location>
</feature>
<comment type="subcellular location">
    <subcellularLocation>
        <location evidence="9">Cell membrane</location>
        <topology evidence="9">Multi-pass membrane protein</topology>
    </subcellularLocation>
    <subcellularLocation>
        <location evidence="1">Membrane</location>
        <topology evidence="1">Multi-pass membrane protein</topology>
    </subcellularLocation>
</comment>
<dbReference type="CDD" id="cd04606">
    <property type="entry name" value="CBS_pair_Mg_transporter"/>
    <property type="match status" value="1"/>
</dbReference>
<accession>A0ABQ1I6B1</accession>
<comment type="caution">
    <text evidence="11">The sequence shown here is derived from an EMBL/GenBank/DDBJ whole genome shotgun (WGS) entry which is preliminary data.</text>
</comment>
<evidence type="ECO:0000256" key="8">
    <source>
        <dbReference type="PROSITE-ProRule" id="PRU00703"/>
    </source>
</evidence>
<dbReference type="Gene3D" id="3.10.580.10">
    <property type="entry name" value="CBS-domain"/>
    <property type="match status" value="1"/>
</dbReference>
<keyword evidence="9" id="KW-1003">Cell membrane</keyword>
<dbReference type="EMBL" id="BMDY01000024">
    <property type="protein sequence ID" value="GGB17477.1"/>
    <property type="molecule type" value="Genomic_DNA"/>
</dbReference>
<feature type="transmembrane region" description="Helical" evidence="9">
    <location>
        <begin position="420"/>
        <end position="444"/>
    </location>
</feature>
<dbReference type="Pfam" id="PF00571">
    <property type="entry name" value="CBS"/>
    <property type="match status" value="2"/>
</dbReference>
<feature type="domain" description="CBS" evidence="10">
    <location>
        <begin position="198"/>
        <end position="254"/>
    </location>
</feature>
<keyword evidence="5 9" id="KW-0460">Magnesium</keyword>
<dbReference type="Proteomes" id="UP000651977">
    <property type="component" value="Unassembled WGS sequence"/>
</dbReference>
<dbReference type="InterPro" id="IPR000644">
    <property type="entry name" value="CBS_dom"/>
</dbReference>
<evidence type="ECO:0000256" key="9">
    <source>
        <dbReference type="RuleBase" id="RU362011"/>
    </source>
</evidence>
<dbReference type="Gene3D" id="1.10.357.20">
    <property type="entry name" value="SLC41 divalent cation transporters, integral membrane domain"/>
    <property type="match status" value="1"/>
</dbReference>
<evidence type="ECO:0000256" key="2">
    <source>
        <dbReference type="ARBA" id="ARBA00009749"/>
    </source>
</evidence>
<dbReference type="Pfam" id="PF01769">
    <property type="entry name" value="MgtE"/>
    <property type="match status" value="1"/>
</dbReference>
<evidence type="ECO:0000256" key="5">
    <source>
        <dbReference type="ARBA" id="ARBA00022842"/>
    </source>
</evidence>
<name>A0ABQ1I6B1_9ALTE</name>
<dbReference type="SUPFAM" id="SSF158791">
    <property type="entry name" value="MgtE N-terminal domain-like"/>
    <property type="match status" value="1"/>
</dbReference>
<sequence length="445" mass="48582">MAHLQQKLELALVNLDKLTLRSTLDEYHFADIGQALAEFAPKEALPLISMFSLADRAKVFSYLPPYMQADVAALMKRHKLAALFSRMEADERADLFNALDDEQRAMVLPGLAQAEREDLRKLASYAEGTVGSIMTSDYATLKEHWVVSRALKQLRLEAPDKETIYQTYVIDRERRLLGTISLRELILASPDTAVSDLMRSEVVSVTVDQTQETAAHQIRHYDLLALPVVDEQQKLVGIVTYDDAMDAAEEEATEDAQKSASVGKLDETVDRVSIWELYRKRVLWLVLLVFGAMFSGAGIAHFEDTISSHVALVFFLPLLIGSGGNAGSQAAALMVRALATGEVDKSDWSKLFARELLVGFSLGLTMAIAVYGVGVYRGGPEVAIIVSMSMVIIVLAGSLVGLSLPFMLNKIKMDPATASGPLVATIADVTGVLVYFSLASLVLAI</sequence>
<evidence type="ECO:0000256" key="4">
    <source>
        <dbReference type="ARBA" id="ARBA00022692"/>
    </source>
</evidence>
<feature type="domain" description="CBS" evidence="10">
    <location>
        <begin position="134"/>
        <end position="197"/>
    </location>
</feature>
<dbReference type="SMART" id="SM00924">
    <property type="entry name" value="MgtE_N"/>
    <property type="match status" value="1"/>
</dbReference>
<evidence type="ECO:0000256" key="3">
    <source>
        <dbReference type="ARBA" id="ARBA00022448"/>
    </source>
</evidence>
<proteinExistence type="inferred from homology"/>
<evidence type="ECO:0000259" key="10">
    <source>
        <dbReference type="PROSITE" id="PS51371"/>
    </source>
</evidence>
<keyword evidence="9" id="KW-0479">Metal-binding</keyword>
<dbReference type="Gene3D" id="1.25.60.10">
    <property type="entry name" value="MgtE N-terminal domain-like"/>
    <property type="match status" value="1"/>
</dbReference>
<dbReference type="InterPro" id="IPR006667">
    <property type="entry name" value="SLC41_membr_dom"/>
</dbReference>
<dbReference type="SMART" id="SM00116">
    <property type="entry name" value="CBS"/>
    <property type="match status" value="2"/>
</dbReference>
<dbReference type="SUPFAM" id="SSF161093">
    <property type="entry name" value="MgtE membrane domain-like"/>
    <property type="match status" value="1"/>
</dbReference>
<feature type="transmembrane region" description="Helical" evidence="9">
    <location>
        <begin position="314"/>
        <end position="335"/>
    </location>
</feature>
<dbReference type="InterPro" id="IPR036739">
    <property type="entry name" value="SLC41_membr_dom_sf"/>
</dbReference>
<keyword evidence="4 9" id="KW-0812">Transmembrane</keyword>
<dbReference type="Pfam" id="PF03448">
    <property type="entry name" value="MgtE_N"/>
    <property type="match status" value="1"/>
</dbReference>
<evidence type="ECO:0000313" key="12">
    <source>
        <dbReference type="Proteomes" id="UP000651977"/>
    </source>
</evidence>
<keyword evidence="8" id="KW-0129">CBS domain</keyword>
<feature type="transmembrane region" description="Helical" evidence="9">
    <location>
        <begin position="356"/>
        <end position="376"/>
    </location>
</feature>
<dbReference type="PANTHER" id="PTHR43773">
    <property type="entry name" value="MAGNESIUM TRANSPORTER MGTE"/>
    <property type="match status" value="1"/>
</dbReference>
<evidence type="ECO:0000313" key="11">
    <source>
        <dbReference type="EMBL" id="GGB17477.1"/>
    </source>
</evidence>
<evidence type="ECO:0000256" key="1">
    <source>
        <dbReference type="ARBA" id="ARBA00004141"/>
    </source>
</evidence>
<organism evidence="11 12">
    <name type="scientific">Agarivorans gilvus</name>
    <dbReference type="NCBI Taxonomy" id="680279"/>
    <lineage>
        <taxon>Bacteria</taxon>
        <taxon>Pseudomonadati</taxon>
        <taxon>Pseudomonadota</taxon>
        <taxon>Gammaproteobacteria</taxon>
        <taxon>Alteromonadales</taxon>
        <taxon>Alteromonadaceae</taxon>
        <taxon>Agarivorans</taxon>
    </lineage>
</organism>
<keyword evidence="12" id="KW-1185">Reference proteome</keyword>
<keyword evidence="3 9" id="KW-0813">Transport</keyword>
<comment type="function">
    <text evidence="9">Acts as a magnesium transporter.</text>
</comment>
<dbReference type="PANTHER" id="PTHR43773:SF1">
    <property type="entry name" value="MAGNESIUM TRANSPORTER MGTE"/>
    <property type="match status" value="1"/>
</dbReference>
<dbReference type="InterPro" id="IPR046342">
    <property type="entry name" value="CBS_dom_sf"/>
</dbReference>